<dbReference type="PANTHER" id="PTHR13778">
    <property type="entry name" value="GLYCOSYLTRANSFERASE 8 DOMAIN-CONTAINING PROTEIN"/>
    <property type="match status" value="1"/>
</dbReference>
<dbReference type="PANTHER" id="PTHR13778:SF47">
    <property type="entry name" value="LIPOPOLYSACCHARIDE 1,3-GALACTOSYLTRANSFERASE"/>
    <property type="match status" value="1"/>
</dbReference>
<dbReference type="GO" id="GO:0016757">
    <property type="term" value="F:glycosyltransferase activity"/>
    <property type="evidence" value="ECO:0007669"/>
    <property type="project" value="UniProtKB-KW"/>
</dbReference>
<dbReference type="Proteomes" id="UP000184263">
    <property type="component" value="Unassembled WGS sequence"/>
</dbReference>
<evidence type="ECO:0000256" key="1">
    <source>
        <dbReference type="ARBA" id="ARBA00022676"/>
    </source>
</evidence>
<dbReference type="Pfam" id="PF01501">
    <property type="entry name" value="Glyco_transf_8"/>
    <property type="match status" value="1"/>
</dbReference>
<proteinExistence type="predicted"/>
<protein>
    <submittedName>
        <fullName evidence="4">Lipopolysaccharide biosynthesis protein, LPS:glycosyltransferase</fullName>
    </submittedName>
</protein>
<sequence>MAENQEINIVFASDDNYIQHAVVAMMSIRCNTSEENKLRFFVLADNIASANQEKAQASFADRNAEVYFIPVDDAPFADFFVSGQLSRTAYFRLKMAELLPPEVTKAIYLDCDLLVLGDIAELWTFNMAGQPLAAVPDYGIMASHKDWPRKQQTLSLRPADSYFNSGVLLVDVAAWRRCGYGQAVLDLAHQEDYQHHDQDALNKVFYGKWVELPLRWNVIPPIWNMFLKILRKKSFRQKALAARRHIAILHYAGGYKPWEYREIPSFNAAYYRYFRETAFRDEVMPRMDKRRRGRSISRQLWRLRIADFWQGILGNEEEK</sequence>
<dbReference type="SUPFAM" id="SSF53448">
    <property type="entry name" value="Nucleotide-diphospho-sugar transferases"/>
    <property type="match status" value="1"/>
</dbReference>
<dbReference type="CDD" id="cd04194">
    <property type="entry name" value="GT8_A4GalT_like"/>
    <property type="match status" value="1"/>
</dbReference>
<evidence type="ECO:0000313" key="4">
    <source>
        <dbReference type="EMBL" id="SHK55579.1"/>
    </source>
</evidence>
<dbReference type="GO" id="GO:0046872">
    <property type="term" value="F:metal ion binding"/>
    <property type="evidence" value="ECO:0007669"/>
    <property type="project" value="UniProtKB-KW"/>
</dbReference>
<name>A0A1M6TFC3_SELRU</name>
<dbReference type="OrthoDB" id="9798746at2"/>
<keyword evidence="3" id="KW-0479">Metal-binding</keyword>
<dbReference type="InterPro" id="IPR002495">
    <property type="entry name" value="Glyco_trans_8"/>
</dbReference>
<organism evidence="4 5">
    <name type="scientific">Selenomonas ruminantium</name>
    <dbReference type="NCBI Taxonomy" id="971"/>
    <lineage>
        <taxon>Bacteria</taxon>
        <taxon>Bacillati</taxon>
        <taxon>Bacillota</taxon>
        <taxon>Negativicutes</taxon>
        <taxon>Selenomonadales</taxon>
        <taxon>Selenomonadaceae</taxon>
        <taxon>Selenomonas</taxon>
    </lineage>
</organism>
<evidence type="ECO:0000313" key="5">
    <source>
        <dbReference type="Proteomes" id="UP000184263"/>
    </source>
</evidence>
<dbReference type="InterPro" id="IPR029044">
    <property type="entry name" value="Nucleotide-diphossugar_trans"/>
</dbReference>
<reference evidence="4 5" key="1">
    <citation type="submission" date="2016-11" db="EMBL/GenBank/DDBJ databases">
        <authorList>
            <person name="Jaros S."/>
            <person name="Januszkiewicz K."/>
            <person name="Wedrychowicz H."/>
        </authorList>
    </citation>
    <scope>NUCLEOTIDE SEQUENCE [LARGE SCALE GENOMIC DNA]</scope>
    <source>
        <strain evidence="4 5">HD4</strain>
    </source>
</reference>
<keyword evidence="1" id="KW-0328">Glycosyltransferase</keyword>
<dbReference type="InterPro" id="IPR050748">
    <property type="entry name" value="Glycosyltrans_8_dom-fam"/>
</dbReference>
<evidence type="ECO:0000256" key="3">
    <source>
        <dbReference type="ARBA" id="ARBA00022723"/>
    </source>
</evidence>
<dbReference type="EMBL" id="FRBC01000007">
    <property type="protein sequence ID" value="SHK55579.1"/>
    <property type="molecule type" value="Genomic_DNA"/>
</dbReference>
<keyword evidence="2 4" id="KW-0808">Transferase</keyword>
<dbReference type="Gene3D" id="3.90.550.10">
    <property type="entry name" value="Spore Coat Polysaccharide Biosynthesis Protein SpsA, Chain A"/>
    <property type="match status" value="1"/>
</dbReference>
<accession>A0A1M6TFC3</accession>
<gene>
    <name evidence="4" type="ORF">SAMN05216582_10796</name>
</gene>
<evidence type="ECO:0000256" key="2">
    <source>
        <dbReference type="ARBA" id="ARBA00022679"/>
    </source>
</evidence>
<dbReference type="AlphaFoldDB" id="A0A1M6TFC3"/>
<dbReference type="RefSeq" id="WP_073088756.1">
    <property type="nucleotide sequence ID" value="NZ_FRBC01000007.1"/>
</dbReference>